<dbReference type="RefSeq" id="WP_014796000.1">
    <property type="nucleotide sequence ID" value="NC_018018.1"/>
</dbReference>
<dbReference type="OrthoDB" id="1447345at2"/>
<keyword evidence="3" id="KW-1185">Reference proteome</keyword>
<dbReference type="Proteomes" id="UP000006054">
    <property type="component" value="Chromosome"/>
</dbReference>
<evidence type="ECO:0008006" key="4">
    <source>
        <dbReference type="Google" id="ProtNLM"/>
    </source>
</evidence>
<dbReference type="KEGG" id="fli:Fleli_0019"/>
<name>I4AEZ6_BERLS</name>
<gene>
    <name evidence="2" type="ordered locus">Fleli_0019</name>
</gene>
<protein>
    <recommendedName>
        <fullName evidence="4">Lipocalin-like domain-containing protein</fullName>
    </recommendedName>
</protein>
<feature type="chain" id="PRO_5003686003" description="Lipocalin-like domain-containing protein" evidence="1">
    <location>
        <begin position="19"/>
        <end position="134"/>
    </location>
</feature>
<dbReference type="HOGENOM" id="CLU_1883666_0_0_10"/>
<evidence type="ECO:0000313" key="3">
    <source>
        <dbReference type="Proteomes" id="UP000006054"/>
    </source>
</evidence>
<sequence precursor="true">MKNTLLIFVLTFAFFAFTSDSSVPKGDQFRVDYNHVAIYNKETKKWSDWIRADHTFVFNYNLRNDVMHMKANGDNFVYKKMTEVEDGKNDIGQEYQAFSALDEEGLRFTLLLYHDKKVGLMMIYSDVKIQFTYF</sequence>
<dbReference type="AlphaFoldDB" id="I4AEZ6"/>
<organism evidence="2 3">
    <name type="scientific">Bernardetia litoralis (strain ATCC 23117 / DSM 6794 / NBRC 15988 / NCIMB 1366 / Fx l1 / Sio-4)</name>
    <name type="common">Flexibacter litoralis</name>
    <dbReference type="NCBI Taxonomy" id="880071"/>
    <lineage>
        <taxon>Bacteria</taxon>
        <taxon>Pseudomonadati</taxon>
        <taxon>Bacteroidota</taxon>
        <taxon>Cytophagia</taxon>
        <taxon>Cytophagales</taxon>
        <taxon>Bernardetiaceae</taxon>
        <taxon>Bernardetia</taxon>
    </lineage>
</organism>
<reference evidence="3" key="1">
    <citation type="submission" date="2012-06" db="EMBL/GenBank/DDBJ databases">
        <title>The complete genome of Flexibacter litoralis DSM 6794.</title>
        <authorList>
            <person name="Lucas S."/>
            <person name="Copeland A."/>
            <person name="Lapidus A."/>
            <person name="Glavina del Rio T."/>
            <person name="Dalin E."/>
            <person name="Tice H."/>
            <person name="Bruce D."/>
            <person name="Goodwin L."/>
            <person name="Pitluck S."/>
            <person name="Peters L."/>
            <person name="Ovchinnikova G."/>
            <person name="Lu M."/>
            <person name="Kyrpides N."/>
            <person name="Mavromatis K."/>
            <person name="Ivanova N."/>
            <person name="Brettin T."/>
            <person name="Detter J.C."/>
            <person name="Han C."/>
            <person name="Larimer F."/>
            <person name="Land M."/>
            <person name="Hauser L."/>
            <person name="Markowitz V."/>
            <person name="Cheng J.-F."/>
            <person name="Hugenholtz P."/>
            <person name="Woyke T."/>
            <person name="Wu D."/>
            <person name="Spring S."/>
            <person name="Lang E."/>
            <person name="Kopitz M."/>
            <person name="Brambilla E."/>
            <person name="Klenk H.-P."/>
            <person name="Eisen J.A."/>
        </authorList>
    </citation>
    <scope>NUCLEOTIDE SEQUENCE [LARGE SCALE GENOMIC DNA]</scope>
    <source>
        <strain evidence="3">ATCC 23117 / DSM 6794 / NBRC 15988 / NCIMB 1366 / Sio-4</strain>
    </source>
</reference>
<evidence type="ECO:0000256" key="1">
    <source>
        <dbReference type="SAM" id="SignalP"/>
    </source>
</evidence>
<dbReference type="EMBL" id="CP003345">
    <property type="protein sequence ID" value="AFM02531.1"/>
    <property type="molecule type" value="Genomic_DNA"/>
</dbReference>
<evidence type="ECO:0000313" key="2">
    <source>
        <dbReference type="EMBL" id="AFM02531.1"/>
    </source>
</evidence>
<keyword evidence="1" id="KW-0732">Signal</keyword>
<dbReference type="eggNOG" id="ENOG50332TH">
    <property type="taxonomic scope" value="Bacteria"/>
</dbReference>
<feature type="signal peptide" evidence="1">
    <location>
        <begin position="1"/>
        <end position="18"/>
    </location>
</feature>
<proteinExistence type="predicted"/>
<accession>I4AEZ6</accession>